<keyword evidence="2" id="KW-1003">Cell membrane</keyword>
<dbReference type="GO" id="GO:0006935">
    <property type="term" value="P:chemotaxis"/>
    <property type="evidence" value="ECO:0007669"/>
    <property type="project" value="UniProtKB-KW"/>
</dbReference>
<evidence type="ECO:0000256" key="3">
    <source>
        <dbReference type="ARBA" id="ARBA00022500"/>
    </source>
</evidence>
<dbReference type="Gene3D" id="1.10.287.950">
    <property type="entry name" value="Methyl-accepting chemotaxis protein"/>
    <property type="match status" value="1"/>
</dbReference>
<dbReference type="Pfam" id="PF02743">
    <property type="entry name" value="dCache_1"/>
    <property type="match status" value="1"/>
</dbReference>
<dbReference type="Proteomes" id="UP000006094">
    <property type="component" value="Chromosome"/>
</dbReference>
<evidence type="ECO:0000256" key="5">
    <source>
        <dbReference type="ARBA" id="ARBA00022989"/>
    </source>
</evidence>
<feature type="coiled-coil region" evidence="9">
    <location>
        <begin position="576"/>
        <end position="607"/>
    </location>
</feature>
<keyword evidence="9" id="KW-0175">Coiled coil</keyword>
<dbReference type="eggNOG" id="COG0840">
    <property type="taxonomic scope" value="Bacteria"/>
</dbReference>
<dbReference type="CDD" id="cd18773">
    <property type="entry name" value="PDC1_HK_sensor"/>
    <property type="match status" value="1"/>
</dbReference>
<keyword evidence="3" id="KW-0145">Chemotaxis</keyword>
<name>K0B2S6_GOTA9</name>
<protein>
    <submittedName>
        <fullName evidence="12">Methyl-accepting chemotaxis sensory transducer</fullName>
    </submittedName>
</protein>
<keyword evidence="7 8" id="KW-0807">Transducer</keyword>
<feature type="compositionally biased region" description="Low complexity" evidence="10">
    <location>
        <begin position="630"/>
        <end position="640"/>
    </location>
</feature>
<dbReference type="InterPro" id="IPR004089">
    <property type="entry name" value="MCPsignal_dom"/>
</dbReference>
<dbReference type="HOGENOM" id="CLU_000445_107_19_9"/>
<evidence type="ECO:0000313" key="13">
    <source>
        <dbReference type="Proteomes" id="UP000006094"/>
    </source>
</evidence>
<feature type="compositionally biased region" description="Polar residues" evidence="10">
    <location>
        <begin position="617"/>
        <end position="626"/>
    </location>
</feature>
<dbReference type="GO" id="GO:0007165">
    <property type="term" value="P:signal transduction"/>
    <property type="evidence" value="ECO:0007669"/>
    <property type="project" value="UniProtKB-KW"/>
</dbReference>
<evidence type="ECO:0000313" key="12">
    <source>
        <dbReference type="EMBL" id="AFS79432.1"/>
    </source>
</evidence>
<proteinExistence type="predicted"/>
<evidence type="ECO:0000256" key="10">
    <source>
        <dbReference type="SAM" id="MobiDB-lite"/>
    </source>
</evidence>
<dbReference type="KEGG" id="cad:Curi_c24370"/>
<dbReference type="SUPFAM" id="SSF58104">
    <property type="entry name" value="Methyl-accepting chemotaxis protein (MCP) signaling domain"/>
    <property type="match status" value="1"/>
</dbReference>
<comment type="subcellular location">
    <subcellularLocation>
        <location evidence="1">Cell membrane</location>
        <topology evidence="1">Multi-pass membrane protein</topology>
    </subcellularLocation>
</comment>
<evidence type="ECO:0000259" key="11">
    <source>
        <dbReference type="PROSITE" id="PS50111"/>
    </source>
</evidence>
<evidence type="ECO:0000256" key="8">
    <source>
        <dbReference type="PROSITE-ProRule" id="PRU00284"/>
    </source>
</evidence>
<keyword evidence="4" id="KW-0812">Transmembrane</keyword>
<dbReference type="GO" id="GO:0005886">
    <property type="term" value="C:plasma membrane"/>
    <property type="evidence" value="ECO:0007669"/>
    <property type="project" value="UniProtKB-SubCell"/>
</dbReference>
<evidence type="ECO:0000256" key="4">
    <source>
        <dbReference type="ARBA" id="ARBA00022692"/>
    </source>
</evidence>
<evidence type="ECO:0000256" key="2">
    <source>
        <dbReference type="ARBA" id="ARBA00022475"/>
    </source>
</evidence>
<dbReference type="OrthoDB" id="9814363at2"/>
<dbReference type="InterPro" id="IPR033479">
    <property type="entry name" value="dCache_1"/>
</dbReference>
<dbReference type="SUPFAM" id="SSF103190">
    <property type="entry name" value="Sensory domain-like"/>
    <property type="match status" value="1"/>
</dbReference>
<accession>K0B2S6</accession>
<dbReference type="PANTHER" id="PTHR32089">
    <property type="entry name" value="METHYL-ACCEPTING CHEMOTAXIS PROTEIN MCPB"/>
    <property type="match status" value="1"/>
</dbReference>
<evidence type="ECO:0000256" key="7">
    <source>
        <dbReference type="ARBA" id="ARBA00023224"/>
    </source>
</evidence>
<dbReference type="PROSITE" id="PS50111">
    <property type="entry name" value="CHEMOTAXIS_TRANSDUC_2"/>
    <property type="match status" value="1"/>
</dbReference>
<keyword evidence="5" id="KW-1133">Transmembrane helix</keyword>
<keyword evidence="13" id="KW-1185">Reference proteome</keyword>
<dbReference type="SMART" id="SM00283">
    <property type="entry name" value="MA"/>
    <property type="match status" value="1"/>
</dbReference>
<dbReference type="RefSeq" id="WP_014968566.1">
    <property type="nucleotide sequence ID" value="NC_018664.1"/>
</dbReference>
<feature type="region of interest" description="Disordered" evidence="10">
    <location>
        <begin position="617"/>
        <end position="640"/>
    </location>
</feature>
<dbReference type="Pfam" id="PF00015">
    <property type="entry name" value="MCPsignal"/>
    <property type="match status" value="1"/>
</dbReference>
<organism evidence="12 13">
    <name type="scientific">Gottschalkia acidurici (strain ATCC 7906 / DSM 604 / BCRC 14475 / CIP 104303 / KCTC 5404 / NCIMB 10678 / 9a)</name>
    <name type="common">Clostridium acidurici</name>
    <dbReference type="NCBI Taxonomy" id="1128398"/>
    <lineage>
        <taxon>Bacteria</taxon>
        <taxon>Bacillati</taxon>
        <taxon>Bacillota</taxon>
        <taxon>Tissierellia</taxon>
        <taxon>Tissierellales</taxon>
        <taxon>Gottschalkiaceae</taxon>
        <taxon>Gottschalkia</taxon>
    </lineage>
</organism>
<sequence length="663" mass="72716">MKSIKLKLIIYFSALILLSSTSIGFISIQKASEGFNKEAKETISSLATDGAKLAESRVEIQKRTLEMIANRRDIESMDWQVQQPILQRQLENTSFTDMAIVQLDGTGYFSKGSVSRIKDNDYMKKALNGESSVSDLFIIETTNNLGIVYASPIKNDDKVVGVLIGIRNGDELSNILKDIGFGSKGYSFMINSEGNIVGHPDKEKVLKQSNPIKEVKNDKSQKSLAEFFEKMLKEKTGIGIYSYEGKDIYAGYEPVKDTNWTIVVTADKDEILSAIPDIQKNIIILMIVVLLLSITITYLIGNSISVPIINGVNHLQEIADLNITRDVPEKYLIKKDETGAFAKAIQDVTNNLNEVVKSINSSSTQVAATSEELTAITQQSSAAIEEVSKSVEAISSRALNQAKNTDEGVMKADLLGSAIEQNQQYMKKLNINSNEVIGVVNEGLSDIDNLSEITKENSHAIDEIYKVILKTNESSNQIGQASNVITSIADQTNLLALNAAIEAARAGEAGKGFAVVAEEIRKLAEQSSEFTKIIDDIVNELQMNSEDAVKTMKKVSNISKNQTESIINNKKKYTLIAEEMKYVEEAIEQLNTSEEEMERTKNNILDTLGGLSTMAAENSAGTQEASASMEEQTASIEEIASSSESLSSLAQELQSIVMKFKIQ</sequence>
<keyword evidence="6" id="KW-0472">Membrane</keyword>
<dbReference type="EMBL" id="CP003326">
    <property type="protein sequence ID" value="AFS79432.1"/>
    <property type="molecule type" value="Genomic_DNA"/>
</dbReference>
<evidence type="ECO:0000256" key="6">
    <source>
        <dbReference type="ARBA" id="ARBA00023136"/>
    </source>
</evidence>
<dbReference type="PANTHER" id="PTHR32089:SF112">
    <property type="entry name" value="LYSOZYME-LIKE PROTEIN-RELATED"/>
    <property type="match status" value="1"/>
</dbReference>
<dbReference type="Gene3D" id="3.30.450.20">
    <property type="entry name" value="PAS domain"/>
    <property type="match status" value="1"/>
</dbReference>
<evidence type="ECO:0000256" key="9">
    <source>
        <dbReference type="SAM" id="Coils"/>
    </source>
</evidence>
<dbReference type="PATRIC" id="fig|1128398.3.peg.2512"/>
<dbReference type="CDD" id="cd12912">
    <property type="entry name" value="PDC2_MCP_like"/>
    <property type="match status" value="1"/>
</dbReference>
<feature type="domain" description="Methyl-accepting transducer" evidence="11">
    <location>
        <begin position="376"/>
        <end position="640"/>
    </location>
</feature>
<evidence type="ECO:0000256" key="1">
    <source>
        <dbReference type="ARBA" id="ARBA00004651"/>
    </source>
</evidence>
<dbReference type="STRING" id="1128398.Curi_c24370"/>
<dbReference type="AlphaFoldDB" id="K0B2S6"/>
<dbReference type="InterPro" id="IPR029151">
    <property type="entry name" value="Sensor-like_sf"/>
</dbReference>
<gene>
    <name evidence="12" type="ordered locus">Curi_c24370</name>
</gene>
<reference evidence="12 13" key="1">
    <citation type="journal article" date="2012" name="PLoS ONE">
        <title>The purine-utilizing bacterium Clostridium acidurici 9a: a genome-guided metabolic reconsideration.</title>
        <authorList>
            <person name="Hartwich K."/>
            <person name="Poehlein A."/>
            <person name="Daniel R."/>
        </authorList>
    </citation>
    <scope>NUCLEOTIDE SEQUENCE [LARGE SCALE GENOMIC DNA]</scope>
    <source>
        <strain evidence="13">ATCC 7906 / DSM 604 / BCRC 14475 / CIP 104303 / KCTC 5404 / NCIMB 10678 / 9a</strain>
    </source>
</reference>